<accession>A0ABQ5TR67</accession>
<dbReference type="Gene3D" id="3.40.50.1110">
    <property type="entry name" value="SGNH hydrolase"/>
    <property type="match status" value="1"/>
</dbReference>
<dbReference type="RefSeq" id="WP_077596976.1">
    <property type="nucleotide sequence ID" value="NZ_BSKO01000001.1"/>
</dbReference>
<dbReference type="Proteomes" id="UP001275436">
    <property type="component" value="Unassembled WGS sequence"/>
</dbReference>
<comment type="caution">
    <text evidence="4">The sequence shown here is derived from an EMBL/GenBank/DDBJ whole genome shotgun (WGS) entry which is preliminary data.</text>
</comment>
<dbReference type="SUPFAM" id="SSF52266">
    <property type="entry name" value="SGNH hydrolase"/>
    <property type="match status" value="1"/>
</dbReference>
<evidence type="ECO:0000256" key="2">
    <source>
        <dbReference type="SAM" id="Phobius"/>
    </source>
</evidence>
<feature type="region of interest" description="Disordered" evidence="1">
    <location>
        <begin position="45"/>
        <end position="83"/>
    </location>
</feature>
<evidence type="ECO:0000256" key="1">
    <source>
        <dbReference type="SAM" id="MobiDB-lite"/>
    </source>
</evidence>
<keyword evidence="2" id="KW-0812">Transmembrane</keyword>
<dbReference type="EMBL" id="BSKO01000001">
    <property type="protein sequence ID" value="GLO67735.1"/>
    <property type="molecule type" value="Genomic_DNA"/>
</dbReference>
<dbReference type="InterPro" id="IPR013830">
    <property type="entry name" value="SGNH_hydro"/>
</dbReference>
<keyword evidence="2" id="KW-1133">Transmembrane helix</keyword>
<keyword evidence="2" id="KW-0472">Membrane</keyword>
<dbReference type="InterPro" id="IPR036514">
    <property type="entry name" value="SGNH_hydro_sf"/>
</dbReference>
<gene>
    <name evidence="4" type="ORF">MACH08_35190</name>
</gene>
<name>A0ABQ5TR67_9BACI</name>
<feature type="domain" description="SGNH hydrolase-type esterase" evidence="3">
    <location>
        <begin position="105"/>
        <end position="295"/>
    </location>
</feature>
<evidence type="ECO:0000313" key="4">
    <source>
        <dbReference type="EMBL" id="GLO67735.1"/>
    </source>
</evidence>
<feature type="compositionally biased region" description="Polar residues" evidence="1">
    <location>
        <begin position="46"/>
        <end position="59"/>
    </location>
</feature>
<feature type="transmembrane region" description="Helical" evidence="2">
    <location>
        <begin position="7"/>
        <end position="26"/>
    </location>
</feature>
<dbReference type="Pfam" id="PF13472">
    <property type="entry name" value="Lipase_GDSL_2"/>
    <property type="match status" value="1"/>
</dbReference>
<sequence length="309" mass="35343">MKNKKKIMIYSGLVALVLLIIIGFIYQSQDPFKHLSSDQIEKETALQKQVDQNKSNNQQDNTNDETANENAEAEETSGNPFPKVINEAVQGTMNFLSTDETQIVAVGDSLTQGVGDETEQGGYVGILDRTINSTGYSAEFDNFGKRGNRTDQLLERLRNEQNLIDAIQESDIALVTIGANDIMQVVKENITSLDINDFQVEQVHYEQRLQDIFTEIREINPDSYIYLVGIYNPFKNYFEDIQELDMIVSDWNDTGISITDEYENSTFIPIEDLFNDTNNINLYADDNFHPNYEGYYRIAERVLNYMSIR</sequence>
<organism evidence="4 5">
    <name type="scientific">Oceanobacillus kimchii</name>
    <dbReference type="NCBI Taxonomy" id="746691"/>
    <lineage>
        <taxon>Bacteria</taxon>
        <taxon>Bacillati</taxon>
        <taxon>Bacillota</taxon>
        <taxon>Bacilli</taxon>
        <taxon>Bacillales</taxon>
        <taxon>Bacillaceae</taxon>
        <taxon>Oceanobacillus</taxon>
    </lineage>
</organism>
<dbReference type="InterPro" id="IPR051532">
    <property type="entry name" value="Ester_Hydrolysis_Enzymes"/>
</dbReference>
<dbReference type="PANTHER" id="PTHR30383:SF27">
    <property type="entry name" value="SPORE GERMINATION LIPASE LIPC"/>
    <property type="match status" value="1"/>
</dbReference>
<feature type="compositionally biased region" description="Acidic residues" evidence="1">
    <location>
        <begin position="62"/>
        <end position="75"/>
    </location>
</feature>
<protein>
    <recommendedName>
        <fullName evidence="3">SGNH hydrolase-type esterase domain-containing protein</fullName>
    </recommendedName>
</protein>
<keyword evidence="5" id="KW-1185">Reference proteome</keyword>
<evidence type="ECO:0000259" key="3">
    <source>
        <dbReference type="Pfam" id="PF13472"/>
    </source>
</evidence>
<evidence type="ECO:0000313" key="5">
    <source>
        <dbReference type="Proteomes" id="UP001275436"/>
    </source>
</evidence>
<dbReference type="CDD" id="cd04506">
    <property type="entry name" value="SGNH_hydrolase_YpmR_like"/>
    <property type="match status" value="1"/>
</dbReference>
<proteinExistence type="predicted"/>
<reference evidence="4 5" key="1">
    <citation type="submission" date="2023-02" db="EMBL/GenBank/DDBJ databases">
        <title>Oceanobacillus kimchii IFOP_LL358 isolated form Alexandrium catenella lab strain.</title>
        <authorList>
            <person name="Gajardo G."/>
            <person name="Ueki S."/>
            <person name="Maruyama F."/>
        </authorList>
    </citation>
    <scope>NUCLEOTIDE SEQUENCE [LARGE SCALE GENOMIC DNA]</scope>
    <source>
        <strain evidence="4 5">IFOP_LL358</strain>
    </source>
</reference>
<dbReference type="PANTHER" id="PTHR30383">
    <property type="entry name" value="THIOESTERASE 1/PROTEASE 1/LYSOPHOSPHOLIPASE L1"/>
    <property type="match status" value="1"/>
</dbReference>